<evidence type="ECO:0000256" key="12">
    <source>
        <dbReference type="ARBA" id="ARBA00022695"/>
    </source>
</evidence>
<comment type="similarity">
    <text evidence="5 18">Belongs to the CDS family.</text>
</comment>
<sequence length="319" mass="34244">MADETEPSRPNPGRRGRPLSRNEFQAQVKAGRERFEEANQKITARTGRNLLYAILIGVAMGAVLVVSLVLIKEVFMVLAAAVTAFCTLELIMAFRKATSVHVPRIPSMLTAIAVVPAAYYWQAPGQWLVFLGGVVLIALWRLAEAALRRPAAAGVGLARDLAVGTFVQVYVSFLGSTAILLLSKDGGQWWVLAFIAVVVLTDTGAYATGLNFGKHPMAPTISPKKTWEGFAGAVVIAVVGGVLLSVFLLGEPWWFGLLFGLLISLTATVGDLCESLLKRDIGVKDMSSWLPGHGGLLDRLDSILPSAAVAYVLYVLITR</sequence>
<evidence type="ECO:0000256" key="9">
    <source>
        <dbReference type="ARBA" id="ARBA00022516"/>
    </source>
</evidence>
<evidence type="ECO:0000256" key="8">
    <source>
        <dbReference type="ARBA" id="ARBA00022475"/>
    </source>
</evidence>
<evidence type="ECO:0000313" key="20">
    <source>
        <dbReference type="Proteomes" id="UP000192775"/>
    </source>
</evidence>
<evidence type="ECO:0000256" key="1">
    <source>
        <dbReference type="ARBA" id="ARBA00001698"/>
    </source>
</evidence>
<evidence type="ECO:0000256" key="10">
    <source>
        <dbReference type="ARBA" id="ARBA00022679"/>
    </source>
</evidence>
<dbReference type="AlphaFoldDB" id="A0A1X9LI86"/>
<evidence type="ECO:0000256" key="2">
    <source>
        <dbReference type="ARBA" id="ARBA00004651"/>
    </source>
</evidence>
<dbReference type="EMBL" id="CP020715">
    <property type="protein sequence ID" value="ARJ04847.1"/>
    <property type="molecule type" value="Genomic_DNA"/>
</dbReference>
<dbReference type="Pfam" id="PF01148">
    <property type="entry name" value="CTP_transf_1"/>
    <property type="match status" value="1"/>
</dbReference>
<keyword evidence="15" id="KW-0472">Membrane</keyword>
<organism evidence="19 20">
    <name type="scientific">Cnuibacter physcomitrellae</name>
    <dbReference type="NCBI Taxonomy" id="1619308"/>
    <lineage>
        <taxon>Bacteria</taxon>
        <taxon>Bacillati</taxon>
        <taxon>Actinomycetota</taxon>
        <taxon>Actinomycetes</taxon>
        <taxon>Micrococcales</taxon>
        <taxon>Microbacteriaceae</taxon>
        <taxon>Cnuibacter</taxon>
    </lineage>
</organism>
<evidence type="ECO:0000256" key="4">
    <source>
        <dbReference type="ARBA" id="ARBA00005189"/>
    </source>
</evidence>
<dbReference type="UniPathway" id="UPA00557">
    <property type="reaction ID" value="UER00614"/>
</dbReference>
<evidence type="ECO:0000256" key="16">
    <source>
        <dbReference type="ARBA" id="ARBA00023209"/>
    </source>
</evidence>
<evidence type="ECO:0000256" key="6">
    <source>
        <dbReference type="ARBA" id="ARBA00012487"/>
    </source>
</evidence>
<dbReference type="GO" id="GO:0004605">
    <property type="term" value="F:phosphatidate cytidylyltransferase activity"/>
    <property type="evidence" value="ECO:0007669"/>
    <property type="project" value="UniProtKB-EC"/>
</dbReference>
<dbReference type="PANTHER" id="PTHR46382">
    <property type="entry name" value="PHOSPHATIDATE CYTIDYLYLTRANSFERASE"/>
    <property type="match status" value="1"/>
</dbReference>
<dbReference type="EC" id="2.7.7.41" evidence="6 18"/>
<evidence type="ECO:0000256" key="17">
    <source>
        <dbReference type="ARBA" id="ARBA00023264"/>
    </source>
</evidence>
<evidence type="ECO:0000256" key="18">
    <source>
        <dbReference type="RuleBase" id="RU003938"/>
    </source>
</evidence>
<dbReference type="Proteomes" id="UP000192775">
    <property type="component" value="Chromosome"/>
</dbReference>
<comment type="pathway">
    <text evidence="3 18">Phospholipid metabolism; CDP-diacylglycerol biosynthesis; CDP-diacylglycerol from sn-glycerol 3-phosphate: step 3/3.</text>
</comment>
<dbReference type="GO" id="GO:0005886">
    <property type="term" value="C:plasma membrane"/>
    <property type="evidence" value="ECO:0007669"/>
    <property type="project" value="UniProtKB-SubCell"/>
</dbReference>
<keyword evidence="20" id="KW-1185">Reference proteome</keyword>
<name>A0A1X9LI86_9MICO</name>
<keyword evidence="8" id="KW-1003">Cell membrane</keyword>
<keyword evidence="10 18" id="KW-0808">Transferase</keyword>
<keyword evidence="12 18" id="KW-0548">Nucleotidyltransferase</keyword>
<evidence type="ECO:0000256" key="7">
    <source>
        <dbReference type="ARBA" id="ARBA00019373"/>
    </source>
</evidence>
<evidence type="ECO:0000313" key="19">
    <source>
        <dbReference type="EMBL" id="ARJ04847.1"/>
    </source>
</evidence>
<dbReference type="PANTHER" id="PTHR46382:SF1">
    <property type="entry name" value="PHOSPHATIDATE CYTIDYLYLTRANSFERASE"/>
    <property type="match status" value="1"/>
</dbReference>
<evidence type="ECO:0000256" key="5">
    <source>
        <dbReference type="ARBA" id="ARBA00010185"/>
    </source>
</evidence>
<dbReference type="InterPro" id="IPR000374">
    <property type="entry name" value="PC_trans"/>
</dbReference>
<accession>A0A1X9LI86</accession>
<keyword evidence="17" id="KW-1208">Phospholipid metabolism</keyword>
<protein>
    <recommendedName>
        <fullName evidence="7 18">Phosphatidate cytidylyltransferase</fullName>
        <ecNumber evidence="6 18">2.7.7.41</ecNumber>
    </recommendedName>
</protein>
<dbReference type="STRING" id="1619308.B5808_06150"/>
<evidence type="ECO:0000256" key="11">
    <source>
        <dbReference type="ARBA" id="ARBA00022692"/>
    </source>
</evidence>
<dbReference type="RefSeq" id="WP_085018985.1">
    <property type="nucleotide sequence ID" value="NZ_BMHD01000002.1"/>
</dbReference>
<keyword evidence="13" id="KW-1133">Transmembrane helix</keyword>
<reference evidence="19 20" key="1">
    <citation type="submission" date="2017-04" db="EMBL/GenBank/DDBJ databases">
        <authorList>
            <person name="Afonso C.L."/>
            <person name="Miller P.J."/>
            <person name="Scott M.A."/>
            <person name="Spackman E."/>
            <person name="Goraichik I."/>
            <person name="Dimitrov K.M."/>
            <person name="Suarez D.L."/>
            <person name="Swayne D.E."/>
        </authorList>
    </citation>
    <scope>NUCLEOTIDE SEQUENCE [LARGE SCALE GENOMIC DNA]</scope>
    <source>
        <strain evidence="20">XA(T)</strain>
    </source>
</reference>
<evidence type="ECO:0000256" key="14">
    <source>
        <dbReference type="ARBA" id="ARBA00023098"/>
    </source>
</evidence>
<dbReference type="PROSITE" id="PS01315">
    <property type="entry name" value="CDS"/>
    <property type="match status" value="1"/>
</dbReference>
<keyword evidence="9" id="KW-0444">Lipid biosynthesis</keyword>
<keyword evidence="11 18" id="KW-0812">Transmembrane</keyword>
<proteinExistence type="inferred from homology"/>
<evidence type="ECO:0000256" key="13">
    <source>
        <dbReference type="ARBA" id="ARBA00022989"/>
    </source>
</evidence>
<keyword evidence="14" id="KW-0443">Lipid metabolism</keyword>
<dbReference type="KEGG" id="cphy:B5808_06150"/>
<evidence type="ECO:0000256" key="3">
    <source>
        <dbReference type="ARBA" id="ARBA00005119"/>
    </source>
</evidence>
<comment type="catalytic activity">
    <reaction evidence="1 18">
        <text>a 1,2-diacyl-sn-glycero-3-phosphate + CTP + H(+) = a CDP-1,2-diacyl-sn-glycerol + diphosphate</text>
        <dbReference type="Rhea" id="RHEA:16229"/>
        <dbReference type="ChEBI" id="CHEBI:15378"/>
        <dbReference type="ChEBI" id="CHEBI:33019"/>
        <dbReference type="ChEBI" id="CHEBI:37563"/>
        <dbReference type="ChEBI" id="CHEBI:58332"/>
        <dbReference type="ChEBI" id="CHEBI:58608"/>
        <dbReference type="EC" id="2.7.7.41"/>
    </reaction>
</comment>
<keyword evidence="16" id="KW-0594">Phospholipid biosynthesis</keyword>
<comment type="subcellular location">
    <subcellularLocation>
        <location evidence="2">Cell membrane</location>
        <topology evidence="2">Multi-pass membrane protein</topology>
    </subcellularLocation>
</comment>
<evidence type="ECO:0000256" key="15">
    <source>
        <dbReference type="ARBA" id="ARBA00023136"/>
    </source>
</evidence>
<gene>
    <name evidence="19" type="ORF">B5808_06150</name>
</gene>
<comment type="pathway">
    <text evidence="4">Lipid metabolism.</text>
</comment>
<dbReference type="GO" id="GO:0016024">
    <property type="term" value="P:CDP-diacylglycerol biosynthetic process"/>
    <property type="evidence" value="ECO:0007669"/>
    <property type="project" value="UniProtKB-UniPathway"/>
</dbReference>